<keyword evidence="4" id="KW-1185">Reference proteome</keyword>
<dbReference type="EMBL" id="RQZC01000003">
    <property type="protein sequence ID" value="RRD30101.1"/>
    <property type="molecule type" value="Genomic_DNA"/>
</dbReference>
<protein>
    <submittedName>
        <fullName evidence="3">Glycosyl hydrolase family protein</fullName>
    </submittedName>
</protein>
<dbReference type="GO" id="GO:0004553">
    <property type="term" value="F:hydrolase activity, hydrolyzing O-glycosyl compounds"/>
    <property type="evidence" value="ECO:0007669"/>
    <property type="project" value="InterPro"/>
</dbReference>
<dbReference type="PROSITE" id="PS51762">
    <property type="entry name" value="GH16_2"/>
    <property type="match status" value="1"/>
</dbReference>
<proteinExistence type="inferred from homology"/>
<feature type="domain" description="GH16" evidence="2">
    <location>
        <begin position="44"/>
        <end position="274"/>
    </location>
</feature>
<dbReference type="InterPro" id="IPR000757">
    <property type="entry name" value="Beta-glucanase-like"/>
</dbReference>
<dbReference type="GO" id="GO:0005975">
    <property type="term" value="P:carbohydrate metabolic process"/>
    <property type="evidence" value="ECO:0007669"/>
    <property type="project" value="InterPro"/>
</dbReference>
<keyword evidence="3" id="KW-0378">Hydrolase</keyword>
<dbReference type="InterPro" id="IPR006311">
    <property type="entry name" value="TAT_signal"/>
</dbReference>
<sequence>MTVARRSILITAAAMAGAPVLGGVVQAPVLSSPAHADGTDIDLGEWLRIPSLSDDFTAPIDPSRWRRGLWYPTSGVGAFRDENADVSRDNLRLHARREPYGGKDYTFGAVESVFDTPGVRSYVEVRAKALTTAANVLSAIWLQSSTLEGTDTLMTHPNPEIDVQETFKDHAMSMATHLWPAGGGHIAHGGREYASRLDVSQDYHMYGVERRDGRIRFYWDRHLAWDLPAPDPSLWRMSRHVVLSLEGHRGRPVDSRLPATFDIDYVHTYCLDTRTPSPERWIRIIDPATGLCLTRTGEGVVLAEDRDDDSAIWILDRQDDLTCVLTGPEGGVLGLEHKDGGSGTSVRAVAGAPTGPDSQGSRQRWHCLEAGGGFQLLSKLSGLPLVVSQGRPVLGWDSSGDPHPWRLEAA</sequence>
<dbReference type="PANTHER" id="PTHR10963:SF55">
    <property type="entry name" value="GLYCOSIDE HYDROLASE FAMILY 16 PROTEIN"/>
    <property type="match status" value="1"/>
</dbReference>
<dbReference type="RefSeq" id="WP_124933080.1">
    <property type="nucleotide sequence ID" value="NZ_JAGFOU010000016.1"/>
</dbReference>
<gene>
    <name evidence="3" type="ORF">EII10_03225</name>
</gene>
<dbReference type="CDD" id="cd00413">
    <property type="entry name" value="Glyco_hydrolase_16"/>
    <property type="match status" value="1"/>
</dbReference>
<evidence type="ECO:0000313" key="3">
    <source>
        <dbReference type="EMBL" id="RRD30101.1"/>
    </source>
</evidence>
<dbReference type="InterPro" id="IPR050546">
    <property type="entry name" value="Glycosyl_Hydrlase_16"/>
</dbReference>
<evidence type="ECO:0000259" key="2">
    <source>
        <dbReference type="PROSITE" id="PS51762"/>
    </source>
</evidence>
<organism evidence="3 4">
    <name type="scientific">Actinomyces bowdenii</name>
    <dbReference type="NCBI Taxonomy" id="131109"/>
    <lineage>
        <taxon>Bacteria</taxon>
        <taxon>Bacillati</taxon>
        <taxon>Actinomycetota</taxon>
        <taxon>Actinomycetes</taxon>
        <taxon>Actinomycetales</taxon>
        <taxon>Actinomycetaceae</taxon>
        <taxon>Actinomyces</taxon>
    </lineage>
</organism>
<dbReference type="PANTHER" id="PTHR10963">
    <property type="entry name" value="GLYCOSYL HYDROLASE-RELATED"/>
    <property type="match status" value="1"/>
</dbReference>
<evidence type="ECO:0000256" key="1">
    <source>
        <dbReference type="ARBA" id="ARBA00006865"/>
    </source>
</evidence>
<dbReference type="AlphaFoldDB" id="A0A3P1V7I9"/>
<dbReference type="InterPro" id="IPR035992">
    <property type="entry name" value="Ricin_B-like_lectins"/>
</dbReference>
<dbReference type="SUPFAM" id="SSF49899">
    <property type="entry name" value="Concanavalin A-like lectins/glucanases"/>
    <property type="match status" value="1"/>
</dbReference>
<accession>A0A3P1V7I9</accession>
<name>A0A3P1V7I9_9ACTO</name>
<evidence type="ECO:0000313" key="4">
    <source>
        <dbReference type="Proteomes" id="UP000271272"/>
    </source>
</evidence>
<dbReference type="PROSITE" id="PS51318">
    <property type="entry name" value="TAT"/>
    <property type="match status" value="1"/>
</dbReference>
<dbReference type="Pfam" id="PF00722">
    <property type="entry name" value="Glyco_hydro_16"/>
    <property type="match status" value="1"/>
</dbReference>
<dbReference type="OrthoDB" id="3250776at2"/>
<comment type="similarity">
    <text evidence="1">Belongs to the glycosyl hydrolase 16 family.</text>
</comment>
<dbReference type="Gene3D" id="2.60.120.200">
    <property type="match status" value="1"/>
</dbReference>
<dbReference type="Proteomes" id="UP000271272">
    <property type="component" value="Unassembled WGS sequence"/>
</dbReference>
<dbReference type="SUPFAM" id="SSF50370">
    <property type="entry name" value="Ricin B-like lectins"/>
    <property type="match status" value="1"/>
</dbReference>
<dbReference type="InterPro" id="IPR013320">
    <property type="entry name" value="ConA-like_dom_sf"/>
</dbReference>
<reference evidence="3 4" key="1">
    <citation type="submission" date="2018-11" db="EMBL/GenBank/DDBJ databases">
        <title>Genomes From Bacteria Associated with the Canine Oral Cavity: a Test Case for Automated Genome-Based Taxonomic Assignment.</title>
        <authorList>
            <person name="Coil D.A."/>
            <person name="Jospin G."/>
            <person name="Darling A.E."/>
            <person name="Wallis C."/>
            <person name="Davis I.J."/>
            <person name="Harris S."/>
            <person name="Eisen J.A."/>
            <person name="Holcombe L.J."/>
            <person name="O'Flynn C."/>
        </authorList>
    </citation>
    <scope>NUCLEOTIDE SEQUENCE [LARGE SCALE GENOMIC DNA]</scope>
    <source>
        <strain evidence="3 4">OH5050</strain>
    </source>
</reference>
<comment type="caution">
    <text evidence="3">The sequence shown here is derived from an EMBL/GenBank/DDBJ whole genome shotgun (WGS) entry which is preliminary data.</text>
</comment>
<dbReference type="CDD" id="cd00161">
    <property type="entry name" value="beta-trefoil_Ricin-like"/>
    <property type="match status" value="1"/>
</dbReference>